<sequence length="403" mass="42384">MPAMRIETRAQRSVYSWFALGCAAVLLLSAGLWFVLRDASGTRLSAHFEKTVGLYEGSSVRVLGIDVGEITAVTPQGDSVRVDMRVDPGVPIPPEAGAVVVAPSLVSDRYVQLTPAYDSGEQMRSGTIIPLERTATPAELDDLYESLNELSTSLGPEGANSGGALSDALDTAAANLDGNGKNLNSTVAELAELSRTLADSKGDLFATVRNLQSFTTALADSDRQLNEFYDRVADVAGFLAEDADDVGAALSALAGSLTDVRTFVEENRDLLSSNVEKLTGISGVLVNQRAALAEVLDVGPTGLTNFINAYDAASGSVQIRYNANELTHPLLTTVCRLLSAGTPEQLPDALGPLCETISKIESGVLKVPSLSQMLASIQRGELPPLPLPLADVLIEDLQGGGDR</sequence>
<dbReference type="PANTHER" id="PTHR33371:SF4">
    <property type="entry name" value="INTERMEMBRANE PHOSPHOLIPID TRANSPORT SYSTEM BINDING PROTEIN MLAD"/>
    <property type="match status" value="1"/>
</dbReference>
<evidence type="ECO:0000259" key="3">
    <source>
        <dbReference type="Pfam" id="PF11887"/>
    </source>
</evidence>
<evidence type="ECO:0000313" key="4">
    <source>
        <dbReference type="EMBL" id="SFB38176.1"/>
    </source>
</evidence>
<feature type="domain" description="Mammalian cell entry C-terminal" evidence="3">
    <location>
        <begin position="120"/>
        <end position="297"/>
    </location>
</feature>
<name>A0A1I1ALE0_9PSEU</name>
<evidence type="ECO:0000313" key="5">
    <source>
        <dbReference type="Proteomes" id="UP000243799"/>
    </source>
</evidence>
<dbReference type="Pfam" id="PF11887">
    <property type="entry name" value="Mce4_CUP1"/>
    <property type="match status" value="1"/>
</dbReference>
<dbReference type="STRING" id="490629.SAMN05216266_109232"/>
<dbReference type="GO" id="GO:0005576">
    <property type="term" value="C:extracellular region"/>
    <property type="evidence" value="ECO:0007669"/>
    <property type="project" value="TreeGrafter"/>
</dbReference>
<dbReference type="InterPro" id="IPR024516">
    <property type="entry name" value="Mce_C"/>
</dbReference>
<dbReference type="InterPro" id="IPR005693">
    <property type="entry name" value="Mce"/>
</dbReference>
<accession>A0A1I1ALE0</accession>
<reference evidence="5" key="1">
    <citation type="submission" date="2016-10" db="EMBL/GenBank/DDBJ databases">
        <authorList>
            <person name="Varghese N."/>
            <person name="Submissions S."/>
        </authorList>
    </citation>
    <scope>NUCLEOTIDE SEQUENCE [LARGE SCALE GENOMIC DNA]</scope>
    <source>
        <strain evidence="5">CGMCC 4.3568</strain>
    </source>
</reference>
<dbReference type="InterPro" id="IPR003399">
    <property type="entry name" value="Mce/MlaD"/>
</dbReference>
<dbReference type="EMBL" id="FOKG01000009">
    <property type="protein sequence ID" value="SFB38176.1"/>
    <property type="molecule type" value="Genomic_DNA"/>
</dbReference>
<protein>
    <submittedName>
        <fullName evidence="4">Virulence factor Mce family protein</fullName>
    </submittedName>
</protein>
<keyword evidence="1" id="KW-0812">Transmembrane</keyword>
<evidence type="ECO:0000256" key="1">
    <source>
        <dbReference type="SAM" id="Phobius"/>
    </source>
</evidence>
<dbReference type="Pfam" id="PF02470">
    <property type="entry name" value="MlaD"/>
    <property type="match status" value="1"/>
</dbReference>
<dbReference type="AlphaFoldDB" id="A0A1I1ALE0"/>
<dbReference type="InterPro" id="IPR052336">
    <property type="entry name" value="MlaD_Phospholipid_Transporter"/>
</dbReference>
<keyword evidence="1" id="KW-0472">Membrane</keyword>
<dbReference type="PANTHER" id="PTHR33371">
    <property type="entry name" value="INTERMEMBRANE PHOSPHOLIPID TRANSPORT SYSTEM BINDING PROTEIN MLAD-RELATED"/>
    <property type="match status" value="1"/>
</dbReference>
<organism evidence="4 5">
    <name type="scientific">Amycolatopsis marina</name>
    <dbReference type="NCBI Taxonomy" id="490629"/>
    <lineage>
        <taxon>Bacteria</taxon>
        <taxon>Bacillati</taxon>
        <taxon>Actinomycetota</taxon>
        <taxon>Actinomycetes</taxon>
        <taxon>Pseudonocardiales</taxon>
        <taxon>Pseudonocardiaceae</taxon>
        <taxon>Amycolatopsis</taxon>
    </lineage>
</organism>
<keyword evidence="1" id="KW-1133">Transmembrane helix</keyword>
<dbReference type="Proteomes" id="UP000243799">
    <property type="component" value="Unassembled WGS sequence"/>
</dbReference>
<feature type="domain" description="Mce/MlaD" evidence="2">
    <location>
        <begin position="41"/>
        <end position="115"/>
    </location>
</feature>
<keyword evidence="5" id="KW-1185">Reference proteome</keyword>
<evidence type="ECO:0000259" key="2">
    <source>
        <dbReference type="Pfam" id="PF02470"/>
    </source>
</evidence>
<dbReference type="NCBIfam" id="TIGR00996">
    <property type="entry name" value="Mtu_fam_mce"/>
    <property type="match status" value="1"/>
</dbReference>
<gene>
    <name evidence="4" type="ORF">SAMN05216266_109232</name>
</gene>
<feature type="transmembrane region" description="Helical" evidence="1">
    <location>
        <begin position="14"/>
        <end position="36"/>
    </location>
</feature>
<proteinExistence type="predicted"/>